<dbReference type="Pfam" id="PF00440">
    <property type="entry name" value="TetR_N"/>
    <property type="match status" value="1"/>
</dbReference>
<dbReference type="InterPro" id="IPR001647">
    <property type="entry name" value="HTH_TetR"/>
</dbReference>
<gene>
    <name evidence="4" type="ORF">LRS13_24870</name>
</gene>
<name>A0ABY5PH70_9ACTN</name>
<dbReference type="PROSITE" id="PS01081">
    <property type="entry name" value="HTH_TETR_1"/>
    <property type="match status" value="1"/>
</dbReference>
<evidence type="ECO:0000313" key="4">
    <source>
        <dbReference type="EMBL" id="UUY03850.1"/>
    </source>
</evidence>
<dbReference type="PROSITE" id="PS50977">
    <property type="entry name" value="HTH_TETR_2"/>
    <property type="match status" value="1"/>
</dbReference>
<dbReference type="Pfam" id="PF17754">
    <property type="entry name" value="TetR_C_14"/>
    <property type="match status" value="1"/>
</dbReference>
<dbReference type="RefSeq" id="WP_353864348.1">
    <property type="nucleotide sequence ID" value="NZ_CP088295.1"/>
</dbReference>
<reference evidence="5" key="1">
    <citation type="submission" date="2021-11" db="EMBL/GenBank/DDBJ databases">
        <title>Cultivation dependent microbiological survey of springs from the worlds oldest radium mine currently devoted to the extraction of radon-saturated water.</title>
        <authorList>
            <person name="Kapinusova G."/>
            <person name="Smrhova T."/>
            <person name="Strejcek M."/>
            <person name="Suman J."/>
            <person name="Jani K."/>
            <person name="Pajer P."/>
            <person name="Uhlik O."/>
        </authorList>
    </citation>
    <scope>NUCLEOTIDE SEQUENCE [LARGE SCALE GENOMIC DNA]</scope>
    <source>
        <strain evidence="5">J379</strain>
    </source>
</reference>
<dbReference type="SUPFAM" id="SSF46689">
    <property type="entry name" value="Homeodomain-like"/>
    <property type="match status" value="1"/>
</dbReference>
<dbReference type="PRINTS" id="PR00455">
    <property type="entry name" value="HTHTETR"/>
</dbReference>
<accession>A0ABY5PH70</accession>
<proteinExistence type="predicted"/>
<dbReference type="Gene3D" id="1.10.357.10">
    <property type="entry name" value="Tetracycline Repressor, domain 2"/>
    <property type="match status" value="1"/>
</dbReference>
<feature type="domain" description="HTH tetR-type" evidence="3">
    <location>
        <begin position="13"/>
        <end position="73"/>
    </location>
</feature>
<keyword evidence="5" id="KW-1185">Reference proteome</keyword>
<dbReference type="InterPro" id="IPR050109">
    <property type="entry name" value="HTH-type_TetR-like_transc_reg"/>
</dbReference>
<dbReference type="InterPro" id="IPR041347">
    <property type="entry name" value="MftR_C"/>
</dbReference>
<evidence type="ECO:0000256" key="2">
    <source>
        <dbReference type="PROSITE-ProRule" id="PRU00335"/>
    </source>
</evidence>
<organism evidence="4 5">
    <name type="scientific">Svornostia abyssi</name>
    <dbReference type="NCBI Taxonomy" id="2898438"/>
    <lineage>
        <taxon>Bacteria</taxon>
        <taxon>Bacillati</taxon>
        <taxon>Actinomycetota</taxon>
        <taxon>Thermoleophilia</taxon>
        <taxon>Solirubrobacterales</taxon>
        <taxon>Baekduiaceae</taxon>
        <taxon>Svornostia</taxon>
    </lineage>
</organism>
<dbReference type="EMBL" id="CP088295">
    <property type="protein sequence ID" value="UUY03850.1"/>
    <property type="molecule type" value="Genomic_DNA"/>
</dbReference>
<dbReference type="PANTHER" id="PTHR30055:SF226">
    <property type="entry name" value="HTH-TYPE TRANSCRIPTIONAL REGULATOR PKSA"/>
    <property type="match status" value="1"/>
</dbReference>
<evidence type="ECO:0000259" key="3">
    <source>
        <dbReference type="PROSITE" id="PS50977"/>
    </source>
</evidence>
<sequence length="207" mass="22863">MTHPLGLRERKKQQTRETIVRCAMELFAERGFDATTIADIAEAADIAPRTFFAYFPSKEDVVFHDFDAIFADFDTRLRERAHGVTAFETMREWIVERITDHADPLNEQRHALIAATPSLDAHERANMGRFNEVLTSAVAVDLDVAPDALRARMVSAAAVAALESLREIKDDEAGPDHVIAVMDEVLVFLQGGLDALRTPSEAGAASD</sequence>
<evidence type="ECO:0000313" key="5">
    <source>
        <dbReference type="Proteomes" id="UP001058860"/>
    </source>
</evidence>
<dbReference type="InterPro" id="IPR023772">
    <property type="entry name" value="DNA-bd_HTH_TetR-type_CS"/>
</dbReference>
<evidence type="ECO:0000256" key="1">
    <source>
        <dbReference type="ARBA" id="ARBA00023125"/>
    </source>
</evidence>
<protein>
    <submittedName>
        <fullName evidence="4">TetR/AcrR family transcriptional regulator</fullName>
    </submittedName>
</protein>
<dbReference type="PANTHER" id="PTHR30055">
    <property type="entry name" value="HTH-TYPE TRANSCRIPTIONAL REGULATOR RUTR"/>
    <property type="match status" value="1"/>
</dbReference>
<dbReference type="Gene3D" id="1.10.10.60">
    <property type="entry name" value="Homeodomain-like"/>
    <property type="match status" value="1"/>
</dbReference>
<dbReference type="Proteomes" id="UP001058860">
    <property type="component" value="Chromosome"/>
</dbReference>
<dbReference type="InterPro" id="IPR009057">
    <property type="entry name" value="Homeodomain-like_sf"/>
</dbReference>
<feature type="DNA-binding region" description="H-T-H motif" evidence="2">
    <location>
        <begin position="36"/>
        <end position="55"/>
    </location>
</feature>
<keyword evidence="1 2" id="KW-0238">DNA-binding</keyword>